<accession>A0A2I0R164</accession>
<organism evidence="2 3">
    <name type="scientific">Brumimicrobium salinarum</name>
    <dbReference type="NCBI Taxonomy" id="2058658"/>
    <lineage>
        <taxon>Bacteria</taxon>
        <taxon>Pseudomonadati</taxon>
        <taxon>Bacteroidota</taxon>
        <taxon>Flavobacteriia</taxon>
        <taxon>Flavobacteriales</taxon>
        <taxon>Crocinitomicaceae</taxon>
        <taxon>Brumimicrobium</taxon>
    </lineage>
</organism>
<sequence>MFNFPMKIVNLLSMKSIIYFTIGTFVLVLLFSCNVQNIEKYNEDFKGEWHTKVYYSPSKSDSIRNYLTIDGQDSGFGIGCDKDEAFEGCLFFQTGKVKFNKASNGIQVGNSVQQIQRVDREPFVNSNGEWELILDSISYFKIY</sequence>
<name>A0A2I0R164_9FLAO</name>
<comment type="caution">
    <text evidence="2">The sequence shown here is derived from an EMBL/GenBank/DDBJ whole genome shotgun (WGS) entry which is preliminary data.</text>
</comment>
<keyword evidence="1" id="KW-0472">Membrane</keyword>
<dbReference type="AlphaFoldDB" id="A0A2I0R164"/>
<evidence type="ECO:0000256" key="1">
    <source>
        <dbReference type="SAM" id="Phobius"/>
    </source>
</evidence>
<dbReference type="Proteomes" id="UP000236654">
    <property type="component" value="Unassembled WGS sequence"/>
</dbReference>
<keyword evidence="3" id="KW-1185">Reference proteome</keyword>
<feature type="transmembrane region" description="Helical" evidence="1">
    <location>
        <begin position="12"/>
        <end position="31"/>
    </location>
</feature>
<dbReference type="PROSITE" id="PS51257">
    <property type="entry name" value="PROKAR_LIPOPROTEIN"/>
    <property type="match status" value="1"/>
</dbReference>
<evidence type="ECO:0000313" key="3">
    <source>
        <dbReference type="Proteomes" id="UP000236654"/>
    </source>
</evidence>
<proteinExistence type="predicted"/>
<dbReference type="EMBL" id="PJNI01000011">
    <property type="protein sequence ID" value="PKR80316.1"/>
    <property type="molecule type" value="Genomic_DNA"/>
</dbReference>
<keyword evidence="1" id="KW-1133">Transmembrane helix</keyword>
<protein>
    <submittedName>
        <fullName evidence="2">Uncharacterized protein</fullName>
    </submittedName>
</protein>
<keyword evidence="1" id="KW-0812">Transmembrane</keyword>
<evidence type="ECO:0000313" key="2">
    <source>
        <dbReference type="EMBL" id="PKR80316.1"/>
    </source>
</evidence>
<reference evidence="2 3" key="1">
    <citation type="submission" date="2017-12" db="EMBL/GenBank/DDBJ databases">
        <title>The draft genome sequence of Brumimicrobium saltpan LHR20.</title>
        <authorList>
            <person name="Do Z.-J."/>
            <person name="Luo H.-R."/>
        </authorList>
    </citation>
    <scope>NUCLEOTIDE SEQUENCE [LARGE SCALE GENOMIC DNA]</scope>
    <source>
        <strain evidence="2 3">LHR20</strain>
    </source>
</reference>
<gene>
    <name evidence="2" type="ORF">CW751_10720</name>
</gene>